<dbReference type="Pfam" id="PF08401">
    <property type="entry name" value="ArdcN"/>
    <property type="match status" value="1"/>
</dbReference>
<dbReference type="STRING" id="45072.Lqua_2944"/>
<organism evidence="4 6">
    <name type="scientific">Legionella quateirensis</name>
    <dbReference type="NCBI Taxonomy" id="45072"/>
    <lineage>
        <taxon>Bacteria</taxon>
        <taxon>Pseudomonadati</taxon>
        <taxon>Pseudomonadota</taxon>
        <taxon>Gammaproteobacteria</taxon>
        <taxon>Legionellales</taxon>
        <taxon>Legionellaceae</taxon>
        <taxon>Legionella</taxon>
    </lineage>
</organism>
<dbReference type="Pfam" id="PF18974">
    <property type="entry name" value="DUF5710"/>
    <property type="match status" value="2"/>
</dbReference>
<reference evidence="3 5" key="1">
    <citation type="submission" date="2015-11" db="EMBL/GenBank/DDBJ databases">
        <title>Genomic analysis of 38 Legionella species identifies large and diverse effector repertoires.</title>
        <authorList>
            <person name="Burstein D."/>
            <person name="Amaro F."/>
            <person name="Zusman T."/>
            <person name="Lifshitz Z."/>
            <person name="Cohen O."/>
            <person name="Gilbert J.A."/>
            <person name="Pupko T."/>
            <person name="Shuman H.A."/>
            <person name="Segal G."/>
        </authorList>
    </citation>
    <scope>NUCLEOTIDE SEQUENCE [LARGE SCALE GENOMIC DNA]</scope>
    <source>
        <strain evidence="3 5">ATCC 49507</strain>
    </source>
</reference>
<protein>
    <submittedName>
        <fullName evidence="3 4">DNA primase TraC</fullName>
        <ecNumber evidence="4">2.7.7.-</ecNumber>
    </submittedName>
</protein>
<keyword evidence="5" id="KW-1185">Reference proteome</keyword>
<evidence type="ECO:0000313" key="5">
    <source>
        <dbReference type="Proteomes" id="UP000054639"/>
    </source>
</evidence>
<accession>A0A378P9S7</accession>
<dbReference type="InterPro" id="IPR006171">
    <property type="entry name" value="TOPRIM_dom"/>
</dbReference>
<dbReference type="Proteomes" id="UP000254230">
    <property type="component" value="Unassembled WGS sequence"/>
</dbReference>
<proteinExistence type="predicted"/>
<dbReference type="EMBL" id="UGOW01000002">
    <property type="protein sequence ID" value="STY82900.1"/>
    <property type="molecule type" value="Genomic_DNA"/>
</dbReference>
<feature type="domain" description="Toprim" evidence="2">
    <location>
        <begin position="700"/>
        <end position="782"/>
    </location>
</feature>
<dbReference type="InterPro" id="IPR013610">
    <property type="entry name" value="ArdC_N"/>
</dbReference>
<reference evidence="4 6" key="2">
    <citation type="submission" date="2018-06" db="EMBL/GenBank/DDBJ databases">
        <authorList>
            <consortium name="Pathogen Informatics"/>
            <person name="Doyle S."/>
        </authorList>
    </citation>
    <scope>NUCLEOTIDE SEQUENCE [LARGE SCALE GENOMIC DNA]</scope>
    <source>
        <strain evidence="4 6">NCTC12376</strain>
    </source>
</reference>
<evidence type="ECO:0000259" key="2">
    <source>
        <dbReference type="SMART" id="SM00493"/>
    </source>
</evidence>
<evidence type="ECO:0000256" key="1">
    <source>
        <dbReference type="SAM" id="Coils"/>
    </source>
</evidence>
<dbReference type="Proteomes" id="UP000054639">
    <property type="component" value="Unassembled WGS sequence"/>
</dbReference>
<dbReference type="OrthoDB" id="9792687at2"/>
<dbReference type="GO" id="GO:0003697">
    <property type="term" value="F:single-stranded DNA binding"/>
    <property type="evidence" value="ECO:0007669"/>
    <property type="project" value="InterPro"/>
</dbReference>
<dbReference type="SMART" id="SM00493">
    <property type="entry name" value="TOPRIM"/>
    <property type="match status" value="1"/>
</dbReference>
<dbReference type="AlphaFoldDB" id="A0A378P9S7"/>
<dbReference type="Pfam" id="PF13362">
    <property type="entry name" value="Toprim_3"/>
    <property type="match status" value="1"/>
</dbReference>
<evidence type="ECO:0000313" key="4">
    <source>
        <dbReference type="EMBL" id="STY82900.1"/>
    </source>
</evidence>
<gene>
    <name evidence="4" type="primary">traC_3</name>
    <name evidence="3" type="ORF">Lqua_2944</name>
    <name evidence="4" type="ORF">NCTC12376_03365</name>
</gene>
<sequence length="852" mass="95556">MNKKPFHEVIAERLIQQLKQGTAPWQRPWEPGAPNAFIPMNPITGKRYKGINAIALMAQDYRDPRWMTYKQAEEAQAQVRKGEKGSAIQYWKFTEEQIKKDEQGKPVLDPHGKPVKIEIRLERPRVFYATVFNAEQIDGLPPRTQKEIAWNSIDRAEQILSSSGAAILHGENNRAFYRPSTDTIHLPDKSQFLSADNYYAVALHELGHWTGHSTRMDRDLIHPFGSDGYAKEELRAEITSMILGDELGIGHDPDQHATYIESWIKVLHDDPLELFRAAAEAEKMQQFILSFELKQEQVQNTNHPLPNELENKMTLANEVEPVNHDYHLNENPPTLDDEIATLNKAQSQLQTQAPTNQTPVTNKSAENEKIWLDIPFKQKEVAKELAGVLPDGKKAIAWDKEYSRWFAHPGANLELLKPWITSPQLDTGSKAQDIEPSQIATEKTWLAVPYEQREAVKHIAGRLEDGKKAVEWDKAAKCWFAHIGTNLEPLKPWILNTNLERQQPALTPEQEFSDILKSIGSIVTGEHPIMDGKKHRISVEGDKKGEKSGFYVGHLDGHPAGYVKNNRTGIETKWKSKGYSLTDAERAKLHALAATKIKKRAEEQRQDQEEAAKRVSKQLSDLVLITTPTPYLQTKKIEPHSEIFTDVNGQTTYIPATDASGKLWTMQYIKEDGTKRFAKNSRKEGCFHALGGLNALAEAPALVIAEGFATAASISQELGFATISAFDAGNLEPVARALQEQFPDKPIIIMGDDDKHLEINQGINPGRSKALDAAKAVNGIALFPIFAPGEQAGDPKSFSDFNDLASKSVLGSEGVKRQIKPIVDKIIQKKETSIIEQKEIKMTRHQHSTLTL</sequence>
<keyword evidence="4" id="KW-0548">Nucleotidyltransferase</keyword>
<dbReference type="CDD" id="cd01029">
    <property type="entry name" value="TOPRIM_primases"/>
    <property type="match status" value="1"/>
</dbReference>
<feature type="coiled-coil region" evidence="1">
    <location>
        <begin position="591"/>
        <end position="618"/>
    </location>
</feature>
<dbReference type="RefSeq" id="WP_058475072.1">
    <property type="nucleotide sequence ID" value="NZ_CAAAIL010000017.1"/>
</dbReference>
<dbReference type="InterPro" id="IPR043764">
    <property type="entry name" value="DUF5710"/>
</dbReference>
<dbReference type="InterPro" id="IPR041459">
    <property type="entry name" value="MPTase-PolyVal"/>
</dbReference>
<dbReference type="EMBL" id="LNYR01000043">
    <property type="protein sequence ID" value="KTD44124.1"/>
    <property type="molecule type" value="Genomic_DNA"/>
</dbReference>
<dbReference type="InterPro" id="IPR034154">
    <property type="entry name" value="TOPRIM_DnaG/twinkle"/>
</dbReference>
<evidence type="ECO:0000313" key="3">
    <source>
        <dbReference type="EMBL" id="KTD44124.1"/>
    </source>
</evidence>
<dbReference type="EC" id="2.7.7.-" evidence="4"/>
<keyword evidence="4" id="KW-0808">Transferase</keyword>
<dbReference type="Pfam" id="PF18818">
    <property type="entry name" value="MPTase-PolyVal"/>
    <property type="match status" value="1"/>
</dbReference>
<name>A0A378P9S7_9GAMM</name>
<evidence type="ECO:0000313" key="6">
    <source>
        <dbReference type="Proteomes" id="UP000254230"/>
    </source>
</evidence>
<keyword evidence="1" id="KW-0175">Coiled coil</keyword>
<dbReference type="GO" id="GO:0016779">
    <property type="term" value="F:nucleotidyltransferase activity"/>
    <property type="evidence" value="ECO:0007669"/>
    <property type="project" value="UniProtKB-KW"/>
</dbReference>